<dbReference type="OrthoDB" id="25872at2759"/>
<dbReference type="AlphaFoldDB" id="A0A183DSR0"/>
<dbReference type="PANTHER" id="PTHR10662:SF22">
    <property type="entry name" value="NUCLEAR RNA EXPORT FACTOR 1"/>
    <property type="match status" value="1"/>
</dbReference>
<name>A0A183DSR0_9BILA</name>
<reference evidence="4 5" key="2">
    <citation type="submission" date="2018-11" db="EMBL/GenBank/DDBJ databases">
        <authorList>
            <consortium name="Pathogen Informatics"/>
        </authorList>
    </citation>
    <scope>NUCLEOTIDE SEQUENCE [LARGE SCALE GENOMIC DNA]</scope>
</reference>
<comment type="subcellular location">
    <subcellularLocation>
        <location evidence="1">Nucleus</location>
    </subcellularLocation>
</comment>
<dbReference type="InterPro" id="IPR030217">
    <property type="entry name" value="NXF_fam"/>
</dbReference>
<reference evidence="6" key="1">
    <citation type="submission" date="2016-06" db="UniProtKB">
        <authorList>
            <consortium name="WormBaseParasite"/>
        </authorList>
    </citation>
    <scope>IDENTIFICATION</scope>
</reference>
<dbReference type="GO" id="GO:0016973">
    <property type="term" value="P:poly(A)+ mRNA export from nucleus"/>
    <property type="evidence" value="ECO:0007669"/>
    <property type="project" value="TreeGrafter"/>
</dbReference>
<dbReference type="EMBL" id="UYRT01078779">
    <property type="protein sequence ID" value="VDN19196.1"/>
    <property type="molecule type" value="Genomic_DNA"/>
</dbReference>
<evidence type="ECO:0000313" key="4">
    <source>
        <dbReference type="EMBL" id="VDN19196.1"/>
    </source>
</evidence>
<keyword evidence="5" id="KW-1185">Reference proteome</keyword>
<dbReference type="InterPro" id="IPR018222">
    <property type="entry name" value="Nuclear_transport_factor_2_euk"/>
</dbReference>
<protein>
    <submittedName>
        <fullName evidence="6">NTF2 domain-containing protein</fullName>
    </submittedName>
</protein>
<evidence type="ECO:0000259" key="3">
    <source>
        <dbReference type="PROSITE" id="PS50177"/>
    </source>
</evidence>
<evidence type="ECO:0000313" key="5">
    <source>
        <dbReference type="Proteomes" id="UP000271098"/>
    </source>
</evidence>
<dbReference type="SUPFAM" id="SSF54427">
    <property type="entry name" value="NTF2-like"/>
    <property type="match status" value="1"/>
</dbReference>
<accession>A0A183DSR0</accession>
<proteinExistence type="predicted"/>
<dbReference type="Gene3D" id="3.10.450.50">
    <property type="match status" value="1"/>
</dbReference>
<dbReference type="InterPro" id="IPR002075">
    <property type="entry name" value="NTF2_dom"/>
</dbReference>
<dbReference type="GO" id="GO:0003723">
    <property type="term" value="F:RNA binding"/>
    <property type="evidence" value="ECO:0007669"/>
    <property type="project" value="TreeGrafter"/>
</dbReference>
<dbReference type="WBParaSite" id="GPUH_0001176501-mRNA-1">
    <property type="protein sequence ID" value="GPUH_0001176501-mRNA-1"/>
    <property type="gene ID" value="GPUH_0001176501"/>
</dbReference>
<dbReference type="PROSITE" id="PS50177">
    <property type="entry name" value="NTF2_DOMAIN"/>
    <property type="match status" value="1"/>
</dbReference>
<sequence length="307" mass="35182">MLDGIPVQRSLSASIPDIDDNMKLPTLKPGFYGSDEQRALIEAFIIEYITVYDDDDVNNRKNLINAYDENATFTLSAENLPDSNERRPFTYFSFSTYNTYRKSSHNVMCVEKWERFREKVVHKGAMDIIVMLRKLPATKHLMDTFVVDVSMTTAKHMCFAVHGFFRDSMTKVQDDDEVKFFCRNFVVVNKGEGKIAVLSDILFVSGVFTERIQRYKSMITSLLKAAPDTGTSMNMDGAGGSMSVGDGAENRWMAEPLPPAPQLRAEYFWLYETRSLRKRFNNRISVFAESLFHLYFQSFSARSVTRS</sequence>
<dbReference type="Proteomes" id="UP000271098">
    <property type="component" value="Unassembled WGS sequence"/>
</dbReference>
<keyword evidence="2" id="KW-0539">Nucleus</keyword>
<gene>
    <name evidence="4" type="ORF">GPUH_LOCUS11751</name>
</gene>
<dbReference type="InterPro" id="IPR032710">
    <property type="entry name" value="NTF2-like_dom_sf"/>
</dbReference>
<evidence type="ECO:0000256" key="1">
    <source>
        <dbReference type="ARBA" id="ARBA00004123"/>
    </source>
</evidence>
<dbReference type="PANTHER" id="PTHR10662">
    <property type="entry name" value="NUCLEAR RNA EXPORT FACTOR"/>
    <property type="match status" value="1"/>
</dbReference>
<feature type="domain" description="NTF2" evidence="3">
    <location>
        <begin position="40"/>
        <end position="204"/>
    </location>
</feature>
<evidence type="ECO:0000256" key="2">
    <source>
        <dbReference type="ARBA" id="ARBA00023242"/>
    </source>
</evidence>
<organism evidence="6">
    <name type="scientific">Gongylonema pulchrum</name>
    <dbReference type="NCBI Taxonomy" id="637853"/>
    <lineage>
        <taxon>Eukaryota</taxon>
        <taxon>Metazoa</taxon>
        <taxon>Ecdysozoa</taxon>
        <taxon>Nematoda</taxon>
        <taxon>Chromadorea</taxon>
        <taxon>Rhabditida</taxon>
        <taxon>Spirurina</taxon>
        <taxon>Spiruromorpha</taxon>
        <taxon>Spiruroidea</taxon>
        <taxon>Gongylonematidae</taxon>
        <taxon>Gongylonema</taxon>
    </lineage>
</organism>
<dbReference type="GO" id="GO:0005634">
    <property type="term" value="C:nucleus"/>
    <property type="evidence" value="ECO:0007669"/>
    <property type="project" value="UniProtKB-SubCell"/>
</dbReference>
<evidence type="ECO:0000313" key="6">
    <source>
        <dbReference type="WBParaSite" id="GPUH_0001176501-mRNA-1"/>
    </source>
</evidence>
<dbReference type="Pfam" id="PF22602">
    <property type="entry name" value="NXF_NTF2"/>
    <property type="match status" value="1"/>
</dbReference>